<feature type="compositionally biased region" description="Basic residues" evidence="12">
    <location>
        <begin position="387"/>
        <end position="400"/>
    </location>
</feature>
<dbReference type="Gene3D" id="3.10.110.10">
    <property type="entry name" value="Ubiquitin Conjugating Enzyme"/>
    <property type="match status" value="1"/>
</dbReference>
<dbReference type="SMART" id="SM00647">
    <property type="entry name" value="IBR"/>
    <property type="match status" value="1"/>
</dbReference>
<evidence type="ECO:0000313" key="16">
    <source>
        <dbReference type="Proteomes" id="UP001255856"/>
    </source>
</evidence>
<dbReference type="Proteomes" id="UP001255856">
    <property type="component" value="Unassembled WGS sequence"/>
</dbReference>
<dbReference type="PROSITE" id="PS50089">
    <property type="entry name" value="ZF_RING_2"/>
    <property type="match status" value="1"/>
</dbReference>
<dbReference type="GO" id="GO:0008270">
    <property type="term" value="F:zinc ion binding"/>
    <property type="evidence" value="ECO:0007669"/>
    <property type="project" value="UniProtKB-KW"/>
</dbReference>
<comment type="caution">
    <text evidence="15">The sequence shown here is derived from an EMBL/GenBank/DDBJ whole genome shotgun (WGS) entry which is preliminary data.</text>
</comment>
<proteinExistence type="inferred from homology"/>
<dbReference type="Gene3D" id="3.30.40.10">
    <property type="entry name" value="Zinc/RING finger domain, C3HC4 (zinc finger)"/>
    <property type="match status" value="1"/>
</dbReference>
<dbReference type="SUPFAM" id="SSF57850">
    <property type="entry name" value="RING/U-box"/>
    <property type="match status" value="3"/>
</dbReference>
<dbReference type="AlphaFoldDB" id="A0AAD9IN38"/>
<evidence type="ECO:0000313" key="15">
    <source>
        <dbReference type="EMBL" id="KAK2079017.1"/>
    </source>
</evidence>
<evidence type="ECO:0000259" key="13">
    <source>
        <dbReference type="PROSITE" id="PS50089"/>
    </source>
</evidence>
<dbReference type="InterPro" id="IPR001841">
    <property type="entry name" value="Znf_RING"/>
</dbReference>
<dbReference type="SUPFAM" id="SSF54495">
    <property type="entry name" value="UBC-like"/>
    <property type="match status" value="1"/>
</dbReference>
<dbReference type="InterPro" id="IPR017907">
    <property type="entry name" value="Znf_RING_CS"/>
</dbReference>
<dbReference type="EC" id="2.3.2.31" evidence="4"/>
<evidence type="ECO:0000256" key="6">
    <source>
        <dbReference type="ARBA" id="ARBA00022723"/>
    </source>
</evidence>
<dbReference type="EMBL" id="JASFZW010000003">
    <property type="protein sequence ID" value="KAK2079017.1"/>
    <property type="molecule type" value="Genomic_DNA"/>
</dbReference>
<dbReference type="PROSITE" id="PS00518">
    <property type="entry name" value="ZF_RING_1"/>
    <property type="match status" value="1"/>
</dbReference>
<evidence type="ECO:0000256" key="5">
    <source>
        <dbReference type="ARBA" id="ARBA00022679"/>
    </source>
</evidence>
<dbReference type="InterPro" id="IPR006575">
    <property type="entry name" value="RWD_dom"/>
</dbReference>
<dbReference type="GO" id="GO:0061630">
    <property type="term" value="F:ubiquitin protein ligase activity"/>
    <property type="evidence" value="ECO:0007669"/>
    <property type="project" value="UniProtKB-EC"/>
</dbReference>
<comment type="catalytic activity">
    <reaction evidence="1">
        <text>[E2 ubiquitin-conjugating enzyme]-S-ubiquitinyl-L-cysteine + [acceptor protein]-L-lysine = [E2 ubiquitin-conjugating enzyme]-L-cysteine + [acceptor protein]-N(6)-ubiquitinyl-L-lysine.</text>
        <dbReference type="EC" id="2.3.2.31"/>
    </reaction>
</comment>
<organism evidence="15 16">
    <name type="scientific">Prototheca wickerhamii</name>
    <dbReference type="NCBI Taxonomy" id="3111"/>
    <lineage>
        <taxon>Eukaryota</taxon>
        <taxon>Viridiplantae</taxon>
        <taxon>Chlorophyta</taxon>
        <taxon>core chlorophytes</taxon>
        <taxon>Trebouxiophyceae</taxon>
        <taxon>Chlorellales</taxon>
        <taxon>Chlorellaceae</taxon>
        <taxon>Prototheca</taxon>
    </lineage>
</organism>
<dbReference type="InterPro" id="IPR044066">
    <property type="entry name" value="TRIAD_supradom"/>
</dbReference>
<feature type="region of interest" description="Disordered" evidence="12">
    <location>
        <begin position="371"/>
        <end position="405"/>
    </location>
</feature>
<keyword evidence="10" id="KW-0862">Zinc</keyword>
<keyword evidence="9" id="KW-0833">Ubl conjugation pathway</keyword>
<sequence>MGDAGGWEVAVEELTVLASIYGEEGFGIAALSVPDGAGEATGPVINSLEQLAALDAPPGPRWTLSCWIVLEPDVPEAGVRVRGPSDESASGDNDAPAVAGLPPIALRAWLPESYPGASPASLSVEADWLSEEQAAALEAQLDENRAAAGLEGLPELWAQAEALRERALDCNPPPLRLSSDAALRLAEHACGVCLEAAPGSRCVRLGCGHVYCADCLRAQAAVGVSSGDLDSLRCPEPGCRAPYEAPVLRGLLDAEAFARWDALALERALAGMADAARCPRCAAVCVEDEDACARCARCLFVFCALCGEGWHPGRACVSAAARLEALRLRAAGGGAAARAALLRAEQDAASLAAIARARGAARAAARRTRGFAWRGPQPRRPAELGPRPHHRPPPRRRLRAGQRGVAGCPSCGQLLEREAGNNHARCWACGAGFCFLCRALLPRRGDAAAHFGPRGCRQHGD</sequence>
<evidence type="ECO:0000256" key="8">
    <source>
        <dbReference type="ARBA" id="ARBA00022771"/>
    </source>
</evidence>
<keyword evidence="5" id="KW-0808">Transferase</keyword>
<evidence type="ECO:0000256" key="12">
    <source>
        <dbReference type="SAM" id="MobiDB-lite"/>
    </source>
</evidence>
<feature type="domain" description="RING-type" evidence="14">
    <location>
        <begin position="186"/>
        <end position="461"/>
    </location>
</feature>
<name>A0AAD9IN38_PROWI</name>
<evidence type="ECO:0000256" key="2">
    <source>
        <dbReference type="ARBA" id="ARBA00003976"/>
    </source>
</evidence>
<evidence type="ECO:0000256" key="4">
    <source>
        <dbReference type="ARBA" id="ARBA00012251"/>
    </source>
</evidence>
<evidence type="ECO:0000256" key="7">
    <source>
        <dbReference type="ARBA" id="ARBA00022737"/>
    </source>
</evidence>
<accession>A0AAD9IN38</accession>
<dbReference type="InterPro" id="IPR013083">
    <property type="entry name" value="Znf_RING/FYVE/PHD"/>
</dbReference>
<keyword evidence="16" id="KW-1185">Reference proteome</keyword>
<gene>
    <name evidence="15" type="ORF">QBZ16_002707</name>
</gene>
<dbReference type="Gene3D" id="1.20.120.1750">
    <property type="match status" value="1"/>
</dbReference>
<dbReference type="Pfam" id="PF05773">
    <property type="entry name" value="RWD"/>
    <property type="match status" value="1"/>
</dbReference>
<comment type="similarity">
    <text evidence="3">Belongs to the RBR family. Ariadne subfamily.</text>
</comment>
<dbReference type="InterPro" id="IPR016135">
    <property type="entry name" value="UBQ-conjugating_enzyme/RWD"/>
</dbReference>
<keyword evidence="7" id="KW-0677">Repeat</keyword>
<feature type="domain" description="RING-type" evidence="13">
    <location>
        <begin position="190"/>
        <end position="235"/>
    </location>
</feature>
<evidence type="ECO:0000256" key="10">
    <source>
        <dbReference type="ARBA" id="ARBA00022833"/>
    </source>
</evidence>
<dbReference type="Pfam" id="PF01485">
    <property type="entry name" value="IBR"/>
    <property type="match status" value="2"/>
</dbReference>
<evidence type="ECO:0000256" key="1">
    <source>
        <dbReference type="ARBA" id="ARBA00001798"/>
    </source>
</evidence>
<dbReference type="InterPro" id="IPR031127">
    <property type="entry name" value="E3_UB_ligase_RBR"/>
</dbReference>
<keyword evidence="6" id="KW-0479">Metal-binding</keyword>
<evidence type="ECO:0000256" key="11">
    <source>
        <dbReference type="PROSITE-ProRule" id="PRU00175"/>
    </source>
</evidence>
<evidence type="ECO:0000259" key="14">
    <source>
        <dbReference type="PROSITE" id="PS51873"/>
    </source>
</evidence>
<comment type="function">
    <text evidence="2">Might act as an E3 ubiquitin-protein ligase, or as part of E3 complex, which accepts ubiquitin from specific E2 ubiquitin-conjugating enzymes and then transfers it to substrates.</text>
</comment>
<dbReference type="CDD" id="cd20341">
    <property type="entry name" value="BRcat_RBR_RNF14"/>
    <property type="match status" value="1"/>
</dbReference>
<dbReference type="CDD" id="cd23820">
    <property type="entry name" value="RWD_RNF14"/>
    <property type="match status" value="1"/>
</dbReference>
<dbReference type="SMART" id="SM00184">
    <property type="entry name" value="RING"/>
    <property type="match status" value="2"/>
</dbReference>
<evidence type="ECO:0000256" key="9">
    <source>
        <dbReference type="ARBA" id="ARBA00022786"/>
    </source>
</evidence>
<dbReference type="GO" id="GO:0016567">
    <property type="term" value="P:protein ubiquitination"/>
    <property type="evidence" value="ECO:0007669"/>
    <property type="project" value="InterPro"/>
</dbReference>
<dbReference type="PANTHER" id="PTHR11685">
    <property type="entry name" value="RBR FAMILY RING FINGER AND IBR DOMAIN-CONTAINING"/>
    <property type="match status" value="1"/>
</dbReference>
<evidence type="ECO:0000256" key="3">
    <source>
        <dbReference type="ARBA" id="ARBA00005884"/>
    </source>
</evidence>
<dbReference type="InterPro" id="IPR002867">
    <property type="entry name" value="IBR_dom"/>
</dbReference>
<reference evidence="15" key="1">
    <citation type="submission" date="2021-01" db="EMBL/GenBank/DDBJ databases">
        <authorList>
            <person name="Eckstrom K.M.E."/>
        </authorList>
    </citation>
    <scope>NUCLEOTIDE SEQUENCE</scope>
    <source>
        <strain evidence="15">UVCC 0001</strain>
    </source>
</reference>
<keyword evidence="8 11" id="KW-0863">Zinc-finger</keyword>
<protein>
    <recommendedName>
        <fullName evidence="4">RBR-type E3 ubiquitin transferase</fullName>
        <ecNumber evidence="4">2.3.2.31</ecNumber>
    </recommendedName>
</protein>
<dbReference type="PROSITE" id="PS51873">
    <property type="entry name" value="TRIAD"/>
    <property type="match status" value="1"/>
</dbReference>